<dbReference type="SUPFAM" id="SSF50249">
    <property type="entry name" value="Nucleic acid-binding proteins"/>
    <property type="match status" value="1"/>
</dbReference>
<dbReference type="Pfam" id="PF11967">
    <property type="entry name" value="RecO_N"/>
    <property type="match status" value="1"/>
</dbReference>
<dbReference type="GO" id="GO:0006302">
    <property type="term" value="P:double-strand break repair"/>
    <property type="evidence" value="ECO:0007669"/>
    <property type="project" value="TreeGrafter"/>
</dbReference>
<dbReference type="EMBL" id="AE017221">
    <property type="protein sequence ID" value="AAS80606.1"/>
    <property type="molecule type" value="Genomic_DNA"/>
</dbReference>
<comment type="similarity">
    <text evidence="1">Belongs to the RecO family.</text>
</comment>
<sequence length="291" mass="31791">MAARMRTGTAYLRRRRIRSERARRTLPRKVKIHPPSQKARSTPTTTKSPSTTHSRMSLSVRSMAPAYTGKVERYRLEEGIVVGRKPLPQGDLLLRLVTPKGSLEAVVRKGQRPTGRTGRLSLFHHVRFQLYAKGEGLPTLTQAELLGRLHGLEAPRRFLLAAFLAELAYRLASPEAAPRIYPLLVSGLRGIAKHEDPLLPLVWAGWRVAKAGGIGPSLEGEGLRLKGGRLGEEGVYLGREGVEALKATLRLPGAQALPHLEGAPLNRLFLALKAHAEEALGPLRSAEAIGV</sequence>
<keyword evidence="3" id="KW-0227">DNA damage</keyword>
<dbReference type="KEGG" id="tth:TT_C0258"/>
<accession>Q72L07</accession>
<keyword evidence="5" id="KW-0234">DNA repair</keyword>
<proteinExistence type="inferred from homology"/>
<dbReference type="eggNOG" id="COG1381">
    <property type="taxonomic scope" value="Bacteria"/>
</dbReference>
<dbReference type="Pfam" id="PF02565">
    <property type="entry name" value="RecO_C"/>
    <property type="match status" value="1"/>
</dbReference>
<reference evidence="9 10" key="1">
    <citation type="journal article" date="2004" name="Nat. Biotechnol.">
        <title>The genome sequence of the extreme thermophile Thermus thermophilus.</title>
        <authorList>
            <person name="Henne A."/>
            <person name="Brueggemann H."/>
            <person name="Raasch C."/>
            <person name="Wiezer A."/>
            <person name="Hartsch T."/>
            <person name="Liesegang H."/>
            <person name="Johann A."/>
            <person name="Lienard T."/>
            <person name="Gohl O."/>
            <person name="Martinez-Arias R."/>
            <person name="Jacobi C."/>
            <person name="Starkuviene V."/>
            <person name="Schlenczeck S."/>
            <person name="Dencker S."/>
            <person name="Huber R."/>
            <person name="Klenk H.-P."/>
            <person name="Overbeek R."/>
            <person name="Kramer W."/>
            <person name="Merkl R."/>
            <person name="Gottschalk G."/>
            <person name="Fritz H.-J."/>
        </authorList>
    </citation>
    <scope>NUCLEOTIDE SEQUENCE [LARGE SCALE GENOMIC DNA]</scope>
    <source>
        <strain evidence="10">ATCC BAA-163 / DSM 7039 / HB27</strain>
    </source>
</reference>
<dbReference type="InterPro" id="IPR003717">
    <property type="entry name" value="RecO"/>
</dbReference>
<dbReference type="Gene3D" id="2.40.50.140">
    <property type="entry name" value="Nucleic acid-binding proteins"/>
    <property type="match status" value="1"/>
</dbReference>
<protein>
    <recommendedName>
        <fullName evidence="2">DNA repair protein RecO</fullName>
    </recommendedName>
    <alternativeName>
        <fullName evidence="6">Recombination protein O</fullName>
    </alternativeName>
</protein>
<evidence type="ECO:0000256" key="4">
    <source>
        <dbReference type="ARBA" id="ARBA00023172"/>
    </source>
</evidence>
<dbReference type="InterPro" id="IPR022572">
    <property type="entry name" value="DNA_rep/recomb_RecO_N"/>
</dbReference>
<evidence type="ECO:0000313" key="9">
    <source>
        <dbReference type="EMBL" id="AAS80606.1"/>
    </source>
</evidence>
<dbReference type="Proteomes" id="UP000000592">
    <property type="component" value="Chromosome"/>
</dbReference>
<evidence type="ECO:0000259" key="8">
    <source>
        <dbReference type="Pfam" id="PF11967"/>
    </source>
</evidence>
<gene>
    <name evidence="9" type="ordered locus">TT_C0258</name>
</gene>
<dbReference type="InterPro" id="IPR012340">
    <property type="entry name" value="NA-bd_OB-fold"/>
</dbReference>
<dbReference type="GO" id="GO:0006310">
    <property type="term" value="P:DNA recombination"/>
    <property type="evidence" value="ECO:0007669"/>
    <property type="project" value="UniProtKB-KW"/>
</dbReference>
<dbReference type="AlphaFoldDB" id="Q72L07"/>
<evidence type="ECO:0000256" key="1">
    <source>
        <dbReference type="ARBA" id="ARBA00007452"/>
    </source>
</evidence>
<evidence type="ECO:0000256" key="6">
    <source>
        <dbReference type="ARBA" id="ARBA00033409"/>
    </source>
</evidence>
<organism evidence="9 10">
    <name type="scientific">Thermus thermophilus (strain ATCC BAA-163 / DSM 7039 / HB27)</name>
    <dbReference type="NCBI Taxonomy" id="262724"/>
    <lineage>
        <taxon>Bacteria</taxon>
        <taxon>Thermotogati</taxon>
        <taxon>Deinococcota</taxon>
        <taxon>Deinococci</taxon>
        <taxon>Thermales</taxon>
        <taxon>Thermaceae</taxon>
        <taxon>Thermus</taxon>
    </lineage>
</organism>
<dbReference type="PANTHER" id="PTHR33991:SF1">
    <property type="entry name" value="DNA REPAIR PROTEIN RECO"/>
    <property type="match status" value="1"/>
</dbReference>
<feature type="region of interest" description="Disordered" evidence="7">
    <location>
        <begin position="20"/>
        <end position="57"/>
    </location>
</feature>
<name>Q72L07_THET2</name>
<evidence type="ECO:0000256" key="5">
    <source>
        <dbReference type="ARBA" id="ARBA00023204"/>
    </source>
</evidence>
<evidence type="ECO:0000313" key="10">
    <source>
        <dbReference type="Proteomes" id="UP000000592"/>
    </source>
</evidence>
<evidence type="ECO:0000256" key="3">
    <source>
        <dbReference type="ARBA" id="ARBA00022763"/>
    </source>
</evidence>
<feature type="compositionally biased region" description="Low complexity" evidence="7">
    <location>
        <begin position="41"/>
        <end position="54"/>
    </location>
</feature>
<dbReference type="GO" id="GO:0043590">
    <property type="term" value="C:bacterial nucleoid"/>
    <property type="evidence" value="ECO:0007669"/>
    <property type="project" value="TreeGrafter"/>
</dbReference>
<keyword evidence="4" id="KW-0233">DNA recombination</keyword>
<dbReference type="HOGENOM" id="CLU_083335_0_0_0"/>
<dbReference type="Gene3D" id="1.20.1440.120">
    <property type="entry name" value="Recombination protein O, C-terminal domain"/>
    <property type="match status" value="1"/>
</dbReference>
<evidence type="ECO:0000256" key="2">
    <source>
        <dbReference type="ARBA" id="ARBA00021310"/>
    </source>
</evidence>
<dbReference type="PANTHER" id="PTHR33991">
    <property type="entry name" value="DNA REPAIR PROTEIN RECO"/>
    <property type="match status" value="1"/>
</dbReference>
<feature type="domain" description="DNA replication/recombination mediator RecO N-terminal" evidence="8">
    <location>
        <begin position="77"/>
        <end position="146"/>
    </location>
</feature>
<dbReference type="InterPro" id="IPR042242">
    <property type="entry name" value="RecO_C"/>
</dbReference>
<evidence type="ECO:0000256" key="7">
    <source>
        <dbReference type="SAM" id="MobiDB-lite"/>
    </source>
</evidence>